<evidence type="ECO:0000256" key="2">
    <source>
        <dbReference type="SAM" id="MobiDB-lite"/>
    </source>
</evidence>
<dbReference type="InterPro" id="IPR026961">
    <property type="entry name" value="PGG_dom"/>
</dbReference>
<protein>
    <recommendedName>
        <fullName evidence="4">PGG domain-containing protein</fullName>
    </recommendedName>
</protein>
<dbReference type="PANTHER" id="PTHR24177:SF365">
    <property type="entry name" value="ANKYRIN REPEAT-CONTAINING PROTEIN NPR4-LIKE ISOFORM X1"/>
    <property type="match status" value="1"/>
</dbReference>
<dbReference type="GO" id="GO:0016020">
    <property type="term" value="C:membrane"/>
    <property type="evidence" value="ECO:0007669"/>
    <property type="project" value="TreeGrafter"/>
</dbReference>
<keyword evidence="3" id="KW-1133">Transmembrane helix</keyword>
<evidence type="ECO:0000313" key="5">
    <source>
        <dbReference type="EMBL" id="KAI3921428.1"/>
    </source>
</evidence>
<feature type="transmembrane region" description="Helical" evidence="3">
    <location>
        <begin position="724"/>
        <end position="746"/>
    </location>
</feature>
<keyword evidence="6" id="KW-1185">Reference proteome</keyword>
<evidence type="ECO:0000313" key="6">
    <source>
        <dbReference type="Proteomes" id="UP001202328"/>
    </source>
</evidence>
<feature type="repeat" description="ANK" evidence="1">
    <location>
        <begin position="239"/>
        <end position="264"/>
    </location>
</feature>
<feature type="compositionally biased region" description="Acidic residues" evidence="2">
    <location>
        <begin position="83"/>
        <end position="98"/>
    </location>
</feature>
<keyword evidence="3" id="KW-0812">Transmembrane</keyword>
<feature type="compositionally biased region" description="Low complexity" evidence="2">
    <location>
        <begin position="115"/>
        <end position="126"/>
    </location>
</feature>
<dbReference type="AlphaFoldDB" id="A0AAD4SUB9"/>
<dbReference type="PROSITE" id="PS50088">
    <property type="entry name" value="ANK_REPEAT"/>
    <property type="match status" value="1"/>
</dbReference>
<feature type="transmembrane region" description="Helical" evidence="3">
    <location>
        <begin position="752"/>
        <end position="777"/>
    </location>
</feature>
<evidence type="ECO:0000259" key="4">
    <source>
        <dbReference type="Pfam" id="PF13962"/>
    </source>
</evidence>
<feature type="region of interest" description="Disordered" evidence="2">
    <location>
        <begin position="63"/>
        <end position="163"/>
    </location>
</feature>
<keyword evidence="1" id="KW-0040">ANK repeat</keyword>
<dbReference type="Pfam" id="PF12796">
    <property type="entry name" value="Ank_2"/>
    <property type="match status" value="1"/>
</dbReference>
<accession>A0AAD4SUB9</accession>
<dbReference type="Gene3D" id="1.25.40.20">
    <property type="entry name" value="Ankyrin repeat-containing domain"/>
    <property type="match status" value="2"/>
</dbReference>
<proteinExistence type="predicted"/>
<feature type="domain" description="PGG" evidence="4">
    <location>
        <begin position="626"/>
        <end position="745"/>
    </location>
</feature>
<organism evidence="5 6">
    <name type="scientific">Papaver atlanticum</name>
    <dbReference type="NCBI Taxonomy" id="357466"/>
    <lineage>
        <taxon>Eukaryota</taxon>
        <taxon>Viridiplantae</taxon>
        <taxon>Streptophyta</taxon>
        <taxon>Embryophyta</taxon>
        <taxon>Tracheophyta</taxon>
        <taxon>Spermatophyta</taxon>
        <taxon>Magnoliopsida</taxon>
        <taxon>Ranunculales</taxon>
        <taxon>Papaveraceae</taxon>
        <taxon>Papaveroideae</taxon>
        <taxon>Papaver</taxon>
    </lineage>
</organism>
<dbReference type="SMART" id="SM00248">
    <property type="entry name" value="ANK"/>
    <property type="match status" value="5"/>
</dbReference>
<dbReference type="SUPFAM" id="SSF48403">
    <property type="entry name" value="Ankyrin repeat"/>
    <property type="match status" value="2"/>
</dbReference>
<evidence type="ECO:0000256" key="1">
    <source>
        <dbReference type="PROSITE-ProRule" id="PRU00023"/>
    </source>
</evidence>
<dbReference type="InterPro" id="IPR002110">
    <property type="entry name" value="Ankyrin_rpt"/>
</dbReference>
<feature type="transmembrane region" description="Helical" evidence="3">
    <location>
        <begin position="677"/>
        <end position="703"/>
    </location>
</feature>
<dbReference type="PROSITE" id="PS50297">
    <property type="entry name" value="ANK_REP_REGION"/>
    <property type="match status" value="1"/>
</dbReference>
<name>A0AAD4SUB9_9MAGN</name>
<dbReference type="Proteomes" id="UP001202328">
    <property type="component" value="Unassembled WGS sequence"/>
</dbReference>
<dbReference type="Pfam" id="PF13962">
    <property type="entry name" value="PGG"/>
    <property type="match status" value="1"/>
</dbReference>
<dbReference type="PANTHER" id="PTHR24177">
    <property type="entry name" value="CASKIN"/>
    <property type="match status" value="1"/>
</dbReference>
<dbReference type="EMBL" id="JAJJMB010008687">
    <property type="protein sequence ID" value="KAI3921428.1"/>
    <property type="molecule type" value="Genomic_DNA"/>
</dbReference>
<keyword evidence="3" id="KW-0472">Membrane</keyword>
<reference evidence="5" key="1">
    <citation type="submission" date="2022-04" db="EMBL/GenBank/DDBJ databases">
        <title>A functionally conserved STORR gene fusion in Papaver species that diverged 16.8 million years ago.</title>
        <authorList>
            <person name="Catania T."/>
        </authorList>
    </citation>
    <scope>NUCLEOTIDE SEQUENCE</scope>
    <source>
        <strain evidence="5">S-188037</strain>
    </source>
</reference>
<sequence>MSTVREVGDHESNQEMMLHRLVKSQEAMFGRLETTLSKVLVSQQEMLSKVVASQQKTLEFLTSNSTLKNQDNSPEDVNPNINPDDDGVEEEEITEFPVDDNVKNDLQSDEPHHVTSNSTLQNNSSSDKQPDAPTPVRFRYYEESPKAPTKSPKEPQPSQPEISPEILREGCDQLSRAATHGDWKGAREFFIKYPKVVPRVSNDNWRDVLHCAVIENQLVALEEILKLMPPEAPDYQTRAGDTALHVAAAYGYTAAAKLLVNKNATWTQIRDKKGRVPLELAVRYVTAGQRETVKYLYSVTWNVEPSPFAGHEGSRLLNGAISANLFGIAMSLVERFPILVVKKYQDEDICGLEAMTQRQLAFRSGCKLIWWKQYIYSSIKVDKDSIYERDNDITSINERDENNDLESFGTGCTIRNEATSSKIFPTSDKGIMSTFVSVSTPVLHIKQCLYKQKLMHEQARALASEMFRQIRDREDSTNEYFQATSFIKTAIKNGTIEVVEEFLSNLPSLIWLDLGGQTIMQMAVVERNEMALNLIIKKSGKNKMDLINMKDENGNTLLHYVAKVASPYQLKSISGAVLQMQRELQWFKGIQSILAEEDKVFKRNKKGDIAEHVFTEEHKDLVEKGEKWLKDTSGSCMVVAALVATVAFAAAFTVPGGNISDSGSSKNGTPVFLGSPSFVIFASADALSLFSSITSVIMFLAIYTSRFAEQDFLVSLPRKMIIGLATLFISMATILIAFVASMSIVLGDRFPWAPIPIALFSCIPPISFAFLQLPLFFEMVRGTFWSYPLKEHIKHSKKKVD</sequence>
<evidence type="ECO:0000256" key="3">
    <source>
        <dbReference type="SAM" id="Phobius"/>
    </source>
</evidence>
<comment type="caution">
    <text evidence="5">The sequence shown here is derived from an EMBL/GenBank/DDBJ whole genome shotgun (WGS) entry which is preliminary data.</text>
</comment>
<feature type="compositionally biased region" description="Polar residues" evidence="2">
    <location>
        <begin position="63"/>
        <end position="72"/>
    </location>
</feature>
<dbReference type="InterPro" id="IPR036770">
    <property type="entry name" value="Ankyrin_rpt-contain_sf"/>
</dbReference>
<gene>
    <name evidence="5" type="ORF">MKW98_013362</name>
</gene>